<evidence type="ECO:0000313" key="1">
    <source>
        <dbReference type="EMBL" id="QCZ94331.1"/>
    </source>
</evidence>
<accession>A0A5B7YFB4</accession>
<dbReference type="KEGG" id="salk:FBQ74_12990"/>
<dbReference type="GO" id="GO:0016740">
    <property type="term" value="F:transferase activity"/>
    <property type="evidence" value="ECO:0007669"/>
    <property type="project" value="UniProtKB-KW"/>
</dbReference>
<proteinExistence type="predicted"/>
<dbReference type="RefSeq" id="WP_139757071.1">
    <property type="nucleotide sequence ID" value="NZ_CP039852.1"/>
</dbReference>
<dbReference type="InterPro" id="IPR016181">
    <property type="entry name" value="Acyl_CoA_acyltransferase"/>
</dbReference>
<keyword evidence="1" id="KW-0808">Transferase</keyword>
<reference evidence="1 2" key="1">
    <citation type="submission" date="2019-04" db="EMBL/GenBank/DDBJ databases">
        <title>Salinimonas iocasae sp. nov., a halophilic bacterium isolated from the outer tube casing of tubeworms in Okinawa Trough.</title>
        <authorList>
            <person name="Zhang H."/>
            <person name="Wang H."/>
            <person name="Li C."/>
        </authorList>
    </citation>
    <scope>NUCLEOTIDE SEQUENCE [LARGE SCALE GENOMIC DNA]</scope>
    <source>
        <strain evidence="1 2">KX18D6</strain>
    </source>
</reference>
<name>A0A5B7YFB4_9ALTE</name>
<dbReference type="Proteomes" id="UP000304912">
    <property type="component" value="Chromosome"/>
</dbReference>
<organism evidence="1 2">
    <name type="scientific">Salinimonas iocasae</name>
    <dbReference type="NCBI Taxonomy" id="2572577"/>
    <lineage>
        <taxon>Bacteria</taxon>
        <taxon>Pseudomonadati</taxon>
        <taxon>Pseudomonadota</taxon>
        <taxon>Gammaproteobacteria</taxon>
        <taxon>Alteromonadales</taxon>
        <taxon>Alteromonadaceae</taxon>
        <taxon>Alteromonas/Salinimonas group</taxon>
        <taxon>Salinimonas</taxon>
    </lineage>
</organism>
<sequence>MHRTSTPAPDLYALKAIHLDVDDLNVAASILYNAYFDDPVLNQIFHAENEGYDSRLRSAIREELHAFWDSGQTLIGLFDDHRMLAVTCLAEPGAGFTPGKMWHWRVKMMLTAGLFSTRQLIEKEEKVLAAMPASHFHMIVLIGVHPDYQHAGLGHILTGAVDSIVTEHPDSEGVGVFATIPSYEKFFLSCDFQPVKALEIASISGTILFKTRPVDS</sequence>
<gene>
    <name evidence="1" type="ORF">FBQ74_12990</name>
</gene>
<protein>
    <submittedName>
        <fullName evidence="1">GNAT family N-acetyltransferase</fullName>
    </submittedName>
</protein>
<dbReference type="AlphaFoldDB" id="A0A5B7YFB4"/>
<dbReference type="OrthoDB" id="6195612at2"/>
<dbReference type="EMBL" id="CP039852">
    <property type="protein sequence ID" value="QCZ94331.1"/>
    <property type="molecule type" value="Genomic_DNA"/>
</dbReference>
<evidence type="ECO:0000313" key="2">
    <source>
        <dbReference type="Proteomes" id="UP000304912"/>
    </source>
</evidence>
<dbReference type="SUPFAM" id="SSF55729">
    <property type="entry name" value="Acyl-CoA N-acyltransferases (Nat)"/>
    <property type="match status" value="1"/>
</dbReference>
<keyword evidence="2" id="KW-1185">Reference proteome</keyword>
<dbReference type="Gene3D" id="3.40.630.30">
    <property type="match status" value="1"/>
</dbReference>